<comment type="caution">
    <text evidence="2">The sequence shown here is derived from an EMBL/GenBank/DDBJ whole genome shotgun (WGS) entry which is preliminary data.</text>
</comment>
<sequence length="289" mass="30869">MTSIRISTASFVAAGFDAYEATACTTNDNIGGIAIPASNGKLARRVSFNLSDNSVLQLPSNTVINKITHARSRRLSSLSLDTETSVPAPVCASPKELAKMADRQAQAMLPQGASPELLDPRFAMTALYVKDGHIHALDHASDSYTAEAVCECPEFSGSLPPVPAKGVLKPFTPSPVDASFFIDAVHSAGDISSSFEEEDEEYEDILGELLEEDSHGSQDSSLQAGPAGQQQNIGKRKAKKKGGKKKKTRGRVGKQPTKHQSAANDKILKHDDMPSALPLPRPISIMTKM</sequence>
<protein>
    <submittedName>
        <fullName evidence="2">Uncharacterized protein</fullName>
    </submittedName>
</protein>
<dbReference type="OrthoDB" id="5551250at2759"/>
<dbReference type="EMBL" id="JANBTW010000068">
    <property type="protein sequence ID" value="KAJ2673444.1"/>
    <property type="molecule type" value="Genomic_DNA"/>
</dbReference>
<feature type="compositionally biased region" description="Polar residues" evidence="1">
    <location>
        <begin position="217"/>
        <end position="233"/>
    </location>
</feature>
<name>A0A9W8G4M2_9FUNG</name>
<feature type="compositionally biased region" description="Basic residues" evidence="1">
    <location>
        <begin position="234"/>
        <end position="252"/>
    </location>
</feature>
<dbReference type="Proteomes" id="UP001151518">
    <property type="component" value="Unassembled WGS sequence"/>
</dbReference>
<feature type="region of interest" description="Disordered" evidence="1">
    <location>
        <begin position="213"/>
        <end position="289"/>
    </location>
</feature>
<reference evidence="2" key="1">
    <citation type="submission" date="2022-07" db="EMBL/GenBank/DDBJ databases">
        <title>Phylogenomic reconstructions and comparative analyses of Kickxellomycotina fungi.</title>
        <authorList>
            <person name="Reynolds N.K."/>
            <person name="Stajich J.E."/>
            <person name="Barry K."/>
            <person name="Grigoriev I.V."/>
            <person name="Crous P."/>
            <person name="Smith M.E."/>
        </authorList>
    </citation>
    <scope>NUCLEOTIDE SEQUENCE</scope>
    <source>
        <strain evidence="2">NRRL 3115</strain>
    </source>
</reference>
<accession>A0A9W8G4M2</accession>
<organism evidence="2 3">
    <name type="scientific">Coemansia spiralis</name>
    <dbReference type="NCBI Taxonomy" id="417178"/>
    <lineage>
        <taxon>Eukaryota</taxon>
        <taxon>Fungi</taxon>
        <taxon>Fungi incertae sedis</taxon>
        <taxon>Zoopagomycota</taxon>
        <taxon>Kickxellomycotina</taxon>
        <taxon>Kickxellomycetes</taxon>
        <taxon>Kickxellales</taxon>
        <taxon>Kickxellaceae</taxon>
        <taxon>Coemansia</taxon>
    </lineage>
</organism>
<evidence type="ECO:0000313" key="2">
    <source>
        <dbReference type="EMBL" id="KAJ2673444.1"/>
    </source>
</evidence>
<evidence type="ECO:0000313" key="3">
    <source>
        <dbReference type="Proteomes" id="UP001151518"/>
    </source>
</evidence>
<evidence type="ECO:0000256" key="1">
    <source>
        <dbReference type="SAM" id="MobiDB-lite"/>
    </source>
</evidence>
<gene>
    <name evidence="2" type="ORF">GGI25_004706</name>
</gene>
<proteinExistence type="predicted"/>
<dbReference type="AlphaFoldDB" id="A0A9W8G4M2"/>